<dbReference type="RefSeq" id="WP_143744091.1">
    <property type="nucleotide sequence ID" value="NZ_FTMA01000002.1"/>
</dbReference>
<dbReference type="AlphaFoldDB" id="A0A1N6TXC0"/>
<dbReference type="OrthoDB" id="9792929at2"/>
<protein>
    <submittedName>
        <fullName evidence="1">Uncharacterized protein</fullName>
    </submittedName>
</protein>
<dbReference type="Proteomes" id="UP000186953">
    <property type="component" value="Unassembled WGS sequence"/>
</dbReference>
<gene>
    <name evidence="1" type="ORF">SAMN05421797_102120</name>
</gene>
<name>A0A1N6TXC0_9FLAO</name>
<evidence type="ECO:0000313" key="2">
    <source>
        <dbReference type="Proteomes" id="UP000186953"/>
    </source>
</evidence>
<sequence length="66" mass="7747">MLLQVLTNRIDREESILFAAYEDNKAIALIQLHYTFSFISLQKSLFLKDLFVKTDDNGDSTRIRYC</sequence>
<accession>A0A1N6TXC0</accession>
<dbReference type="EMBL" id="FTMA01000002">
    <property type="protein sequence ID" value="SIQ57901.1"/>
    <property type="molecule type" value="Genomic_DNA"/>
</dbReference>
<reference evidence="2" key="1">
    <citation type="submission" date="2017-01" db="EMBL/GenBank/DDBJ databases">
        <authorList>
            <person name="Varghese N."/>
            <person name="Submissions S."/>
        </authorList>
    </citation>
    <scope>NUCLEOTIDE SEQUENCE [LARGE SCALE GENOMIC DNA]</scope>
    <source>
        <strain evidence="2">DSM 15366</strain>
    </source>
</reference>
<keyword evidence="2" id="KW-1185">Reference proteome</keyword>
<organism evidence="1 2">
    <name type="scientific">Maribacter ulvicola</name>
    <dbReference type="NCBI Taxonomy" id="228959"/>
    <lineage>
        <taxon>Bacteria</taxon>
        <taxon>Pseudomonadati</taxon>
        <taxon>Bacteroidota</taxon>
        <taxon>Flavobacteriia</taxon>
        <taxon>Flavobacteriales</taxon>
        <taxon>Flavobacteriaceae</taxon>
        <taxon>Maribacter</taxon>
    </lineage>
</organism>
<dbReference type="STRING" id="228959.SAMN05421797_102120"/>
<evidence type="ECO:0000313" key="1">
    <source>
        <dbReference type="EMBL" id="SIQ57901.1"/>
    </source>
</evidence>
<proteinExistence type="predicted"/>